<evidence type="ECO:0000259" key="8">
    <source>
        <dbReference type="PROSITE" id="PS51349"/>
    </source>
</evidence>
<name>A0A916SMG9_9BURK</name>
<feature type="binding site" evidence="7">
    <location>
        <position position="275"/>
    </location>
    <ligand>
        <name>FMN</name>
        <dbReference type="ChEBI" id="CHEBI:58210"/>
    </ligand>
</feature>
<feature type="active site" description="Proton acceptor" evidence="6">
    <location>
        <position position="277"/>
    </location>
</feature>
<dbReference type="Gene3D" id="3.20.20.70">
    <property type="entry name" value="Aldolase class I"/>
    <property type="match status" value="1"/>
</dbReference>
<gene>
    <name evidence="9" type="primary">lldD</name>
    <name evidence="9" type="ORF">GCM10011496_30510</name>
</gene>
<feature type="binding site" evidence="7">
    <location>
        <position position="128"/>
    </location>
    <ligand>
        <name>glyoxylate</name>
        <dbReference type="ChEBI" id="CHEBI:36655"/>
    </ligand>
</feature>
<feature type="binding site" evidence="7">
    <location>
        <position position="106"/>
    </location>
    <ligand>
        <name>FMN</name>
        <dbReference type="ChEBI" id="CHEBI:58210"/>
    </ligand>
</feature>
<keyword evidence="10" id="KW-1185">Reference proteome</keyword>
<feature type="binding site" evidence="7">
    <location>
        <position position="126"/>
    </location>
    <ligand>
        <name>FMN</name>
        <dbReference type="ChEBI" id="CHEBI:58210"/>
    </ligand>
</feature>
<protein>
    <submittedName>
        <fullName evidence="9">Alpha-hydroxy-acid oxidizing enzyme</fullName>
    </submittedName>
</protein>
<dbReference type="InterPro" id="IPR013785">
    <property type="entry name" value="Aldolase_TIM"/>
</dbReference>
<keyword evidence="2 7" id="KW-0285">Flavoprotein</keyword>
<dbReference type="PANTHER" id="PTHR10578:SF107">
    <property type="entry name" value="2-HYDROXYACID OXIDASE 1"/>
    <property type="match status" value="1"/>
</dbReference>
<dbReference type="InterPro" id="IPR000262">
    <property type="entry name" value="FMN-dep_DH"/>
</dbReference>
<dbReference type="EMBL" id="BMIG01000012">
    <property type="protein sequence ID" value="GGB07469.1"/>
    <property type="molecule type" value="Genomic_DNA"/>
</dbReference>
<feature type="binding site" evidence="7">
    <location>
        <begin position="77"/>
        <end position="79"/>
    </location>
    <ligand>
        <name>FMN</name>
        <dbReference type="ChEBI" id="CHEBI:58210"/>
    </ligand>
</feature>
<dbReference type="AlphaFoldDB" id="A0A916SMG9"/>
<feature type="binding site" evidence="7">
    <location>
        <begin position="307"/>
        <end position="311"/>
    </location>
    <ligand>
        <name>FMN</name>
        <dbReference type="ChEBI" id="CHEBI:58210"/>
    </ligand>
</feature>
<comment type="cofactor">
    <cofactor evidence="1">
        <name>FMN</name>
        <dbReference type="ChEBI" id="CHEBI:58210"/>
    </cofactor>
</comment>
<dbReference type="PROSITE" id="PS51349">
    <property type="entry name" value="FMN_HYDROXY_ACID_DH_2"/>
    <property type="match status" value="1"/>
</dbReference>
<feature type="binding site" evidence="7">
    <location>
        <position position="154"/>
    </location>
    <ligand>
        <name>FMN</name>
        <dbReference type="ChEBI" id="CHEBI:58210"/>
    </ligand>
</feature>
<dbReference type="GO" id="GO:0016614">
    <property type="term" value="F:oxidoreductase activity, acting on CH-OH group of donors"/>
    <property type="evidence" value="ECO:0007669"/>
    <property type="project" value="UniProtKB-ARBA"/>
</dbReference>
<dbReference type="SUPFAM" id="SSF51395">
    <property type="entry name" value="FMN-linked oxidoreductases"/>
    <property type="match status" value="1"/>
</dbReference>
<feature type="binding site" evidence="7">
    <location>
        <begin position="330"/>
        <end position="331"/>
    </location>
    <ligand>
        <name>FMN</name>
        <dbReference type="ChEBI" id="CHEBI:58210"/>
    </ligand>
</feature>
<evidence type="ECO:0000313" key="10">
    <source>
        <dbReference type="Proteomes" id="UP000620596"/>
    </source>
</evidence>
<keyword evidence="3 7" id="KW-0288">FMN</keyword>
<dbReference type="FunFam" id="3.20.20.70:FF:000029">
    <property type="entry name" value="L-lactate dehydrogenase"/>
    <property type="match status" value="1"/>
</dbReference>
<dbReference type="RefSeq" id="WP_188709369.1">
    <property type="nucleotide sequence ID" value="NZ_BMIG01000012.1"/>
</dbReference>
<keyword evidence="4" id="KW-0560">Oxidoreductase</keyword>
<evidence type="ECO:0000256" key="2">
    <source>
        <dbReference type="ARBA" id="ARBA00022630"/>
    </source>
</evidence>
<dbReference type="PANTHER" id="PTHR10578">
    <property type="entry name" value="S -2-HYDROXY-ACID OXIDASE-RELATED"/>
    <property type="match status" value="1"/>
</dbReference>
<sequence length="385" mass="41398">MQFLCLDDFETAARRHLPLPVFSYVAGAAETNCSFQANRHSFARYSFVPRVLVDISRRDTGVTLFGRRFDAPFGIAPMGLAALSAYRGDLVLAGATARENIPMVLSGSSLIALEDVARANSDAWFQAYLPGDDAAITALLQRVQAAGYGTLVITVDTPVAANRENNVRAGFSIPVRPSMRLAWQGMTHPRWLLGTFLRTLVRHGMPHFENSYATRGAPILSPNVERDLSDRGHLDWRHFRLVRQLWPGKLVIKGVLDARDACMAVDAGADGVIVSNHGGRQLDGSVAPLRVLPDIVAACPGVPVMLDSGVRRGSDVLKALALGAKFVFVGRPFSFAAAVGGETGVLQAIALLKAEVSRNMGLLGVTSLQQLDPGCLIDNYQGPSP</sequence>
<evidence type="ECO:0000256" key="1">
    <source>
        <dbReference type="ARBA" id="ARBA00001917"/>
    </source>
</evidence>
<feature type="binding site" evidence="7">
    <location>
        <position position="277"/>
    </location>
    <ligand>
        <name>glyoxylate</name>
        <dbReference type="ChEBI" id="CHEBI:36655"/>
    </ligand>
</feature>
<evidence type="ECO:0000313" key="9">
    <source>
        <dbReference type="EMBL" id="GGB07469.1"/>
    </source>
</evidence>
<dbReference type="CDD" id="cd02809">
    <property type="entry name" value="alpha_hydroxyacid_oxid_FMN"/>
    <property type="match status" value="1"/>
</dbReference>
<comment type="caution">
    <text evidence="9">The sequence shown here is derived from an EMBL/GenBank/DDBJ whole genome shotgun (WGS) entry which is preliminary data.</text>
</comment>
<proteinExistence type="inferred from homology"/>
<dbReference type="Proteomes" id="UP000620596">
    <property type="component" value="Unassembled WGS sequence"/>
</dbReference>
<dbReference type="Pfam" id="PF01070">
    <property type="entry name" value="FMN_dh"/>
    <property type="match status" value="1"/>
</dbReference>
<organism evidence="9 10">
    <name type="scientific">Polaromonas eurypsychrophila</name>
    <dbReference type="NCBI Taxonomy" id="1614635"/>
    <lineage>
        <taxon>Bacteria</taxon>
        <taxon>Pseudomonadati</taxon>
        <taxon>Pseudomonadota</taxon>
        <taxon>Betaproteobacteria</taxon>
        <taxon>Burkholderiales</taxon>
        <taxon>Comamonadaceae</taxon>
        <taxon>Polaromonas</taxon>
    </lineage>
</organism>
<evidence type="ECO:0000256" key="7">
    <source>
        <dbReference type="PIRSR" id="PIRSR000138-2"/>
    </source>
</evidence>
<dbReference type="InterPro" id="IPR037396">
    <property type="entry name" value="FMN_HAD"/>
</dbReference>
<reference evidence="9" key="2">
    <citation type="submission" date="2020-09" db="EMBL/GenBank/DDBJ databases">
        <authorList>
            <person name="Sun Q."/>
            <person name="Zhou Y."/>
        </authorList>
    </citation>
    <scope>NUCLEOTIDE SEQUENCE</scope>
    <source>
        <strain evidence="9">CGMCC 1.15322</strain>
    </source>
</reference>
<reference evidence="9" key="1">
    <citation type="journal article" date="2014" name="Int. J. Syst. Evol. Microbiol.">
        <title>Complete genome sequence of Corynebacterium casei LMG S-19264T (=DSM 44701T), isolated from a smear-ripened cheese.</title>
        <authorList>
            <consortium name="US DOE Joint Genome Institute (JGI-PGF)"/>
            <person name="Walter F."/>
            <person name="Albersmeier A."/>
            <person name="Kalinowski J."/>
            <person name="Ruckert C."/>
        </authorList>
    </citation>
    <scope>NUCLEOTIDE SEQUENCE</scope>
    <source>
        <strain evidence="9">CGMCC 1.15322</strain>
    </source>
</reference>
<accession>A0A916SMG9</accession>
<feature type="domain" description="FMN hydroxy acid dehydrogenase" evidence="8">
    <location>
        <begin position="1"/>
        <end position="381"/>
    </location>
</feature>
<dbReference type="PIRSF" id="PIRSF000138">
    <property type="entry name" value="Al-hdrx_acd_dh"/>
    <property type="match status" value="1"/>
</dbReference>
<feature type="binding site" evidence="7">
    <location>
        <position position="280"/>
    </location>
    <ligand>
        <name>glyoxylate</name>
        <dbReference type="ChEBI" id="CHEBI:36655"/>
    </ligand>
</feature>
<feature type="binding site" evidence="7">
    <location>
        <position position="253"/>
    </location>
    <ligand>
        <name>FMN</name>
        <dbReference type="ChEBI" id="CHEBI:58210"/>
    </ligand>
</feature>
<comment type="similarity">
    <text evidence="5">Belongs to the FMN-dependent alpha-hydroxy acid dehydrogenase family.</text>
</comment>
<evidence type="ECO:0000256" key="5">
    <source>
        <dbReference type="ARBA" id="ARBA00024042"/>
    </source>
</evidence>
<dbReference type="GO" id="GO:0010181">
    <property type="term" value="F:FMN binding"/>
    <property type="evidence" value="ECO:0007669"/>
    <property type="project" value="InterPro"/>
</dbReference>
<dbReference type="PROSITE" id="PS00557">
    <property type="entry name" value="FMN_HYDROXY_ACID_DH_1"/>
    <property type="match status" value="1"/>
</dbReference>
<feature type="binding site" evidence="7">
    <location>
        <position position="163"/>
    </location>
    <ligand>
        <name>glyoxylate</name>
        <dbReference type="ChEBI" id="CHEBI:36655"/>
    </ligand>
</feature>
<dbReference type="InterPro" id="IPR012133">
    <property type="entry name" value="Alpha-hydoxy_acid_DH_FMN"/>
</dbReference>
<feature type="binding site" evidence="7">
    <location>
        <position position="24"/>
    </location>
    <ligand>
        <name>glyoxylate</name>
        <dbReference type="ChEBI" id="CHEBI:36655"/>
    </ligand>
</feature>
<evidence type="ECO:0000256" key="4">
    <source>
        <dbReference type="ARBA" id="ARBA00023002"/>
    </source>
</evidence>
<evidence type="ECO:0000256" key="6">
    <source>
        <dbReference type="PIRSR" id="PIRSR000138-1"/>
    </source>
</evidence>
<dbReference type="InterPro" id="IPR008259">
    <property type="entry name" value="FMN_hydac_DH_AS"/>
</dbReference>
<evidence type="ECO:0000256" key="3">
    <source>
        <dbReference type="ARBA" id="ARBA00022643"/>
    </source>
</evidence>